<evidence type="ECO:0000259" key="3">
    <source>
        <dbReference type="PROSITE" id="PS51900"/>
    </source>
</evidence>
<organism evidence="4">
    <name type="scientific">Candidatus Methanophaga sp. ANME-1 ERB7</name>
    <dbReference type="NCBI Taxonomy" id="2759913"/>
    <lineage>
        <taxon>Archaea</taxon>
        <taxon>Methanobacteriati</taxon>
        <taxon>Methanobacteriota</taxon>
        <taxon>Stenosarchaea group</taxon>
        <taxon>Methanomicrobia</taxon>
        <taxon>Candidatus Methanophagales</taxon>
        <taxon>Candidatus Methanophagaceae</taxon>
        <taxon>Candidatus Methanophaga</taxon>
    </lineage>
</organism>
<dbReference type="GO" id="GO:0003677">
    <property type="term" value="F:DNA binding"/>
    <property type="evidence" value="ECO:0007669"/>
    <property type="project" value="UniProtKB-UniRule"/>
</dbReference>
<feature type="domain" description="Core-binding (CB)" evidence="3">
    <location>
        <begin position="6"/>
        <end position="96"/>
    </location>
</feature>
<accession>A0A7G9Z3N0</accession>
<dbReference type="Gene3D" id="1.10.150.130">
    <property type="match status" value="1"/>
</dbReference>
<dbReference type="InterPro" id="IPR004107">
    <property type="entry name" value="Integrase_SAM-like_N"/>
</dbReference>
<reference evidence="4" key="1">
    <citation type="submission" date="2020-06" db="EMBL/GenBank/DDBJ databases">
        <title>Unique genomic features of the anaerobic methanotrophic archaea.</title>
        <authorList>
            <person name="Chadwick G.L."/>
            <person name="Skennerton C.T."/>
            <person name="Laso-Perez R."/>
            <person name="Leu A.O."/>
            <person name="Speth D.R."/>
            <person name="Yu H."/>
            <person name="Morgan-Lang C."/>
            <person name="Hatzenpichler R."/>
            <person name="Goudeau D."/>
            <person name="Malmstrom R."/>
            <person name="Brazelton W.J."/>
            <person name="Woyke T."/>
            <person name="Hallam S.J."/>
            <person name="Tyson G.W."/>
            <person name="Wegener G."/>
            <person name="Boetius A."/>
            <person name="Orphan V."/>
        </authorList>
    </citation>
    <scope>NUCLEOTIDE SEQUENCE</scope>
</reference>
<dbReference type="PROSITE" id="PS51900">
    <property type="entry name" value="CB"/>
    <property type="match status" value="1"/>
</dbReference>
<dbReference type="GO" id="GO:0015074">
    <property type="term" value="P:DNA integration"/>
    <property type="evidence" value="ECO:0007669"/>
    <property type="project" value="InterPro"/>
</dbReference>
<gene>
    <name evidence="4" type="primary">xerC</name>
    <name evidence="4" type="ORF">GHJHFCIO_00014</name>
</gene>
<dbReference type="EMBL" id="MT631596">
    <property type="protein sequence ID" value="QNO54864.1"/>
    <property type="molecule type" value="Genomic_DNA"/>
</dbReference>
<proteinExistence type="predicted"/>
<evidence type="ECO:0000313" key="4">
    <source>
        <dbReference type="EMBL" id="QNO54864.1"/>
    </source>
</evidence>
<dbReference type="Pfam" id="PF02899">
    <property type="entry name" value="Phage_int_SAM_1"/>
    <property type="match status" value="1"/>
</dbReference>
<name>A0A7G9Z3N0_9EURY</name>
<dbReference type="InterPro" id="IPR044068">
    <property type="entry name" value="CB"/>
</dbReference>
<dbReference type="SUPFAM" id="SSF47823">
    <property type="entry name" value="lambda integrase-like, N-terminal domain"/>
    <property type="match status" value="1"/>
</dbReference>
<evidence type="ECO:0000256" key="2">
    <source>
        <dbReference type="PROSITE-ProRule" id="PRU01248"/>
    </source>
</evidence>
<keyword evidence="1 2" id="KW-0238">DNA-binding</keyword>
<sequence>MTPIEEEAEKLVKSFYHYLTQEKRLSEDTASAHADHIRFFAVHYLRGYEEKSLLEVTDSDIDDYLGNWYIRKVWGGGKSEVRPILTAFKKFYMFLHECGSMDKDQLDKILLVCKNPRRYIRRFESYDELDPDCETWDIDYEAWFMGEYDEEELEKNYEQPFEVNEKISSSFSKDDLSLSHTTVLNDFQTFLNYLSAHNGMKLTAANSFISRKALFALNEAMSSPEELKKTANQPDSRTIHLFYTISKTLNLFALSANNKLEVTPRINLFKQLSQKEQFVVLFDALWNETRWGKILPPDSGGSPESVKEERGNIASALSECEVDEKYQFVDWVKGFCRVPGSAEDELSLIIGAAVYLFSVNHGLGIEWFTITKLGKKIFQGIRY</sequence>
<protein>
    <submittedName>
        <fullName evidence="4">Tyrosine recombinase XerC</fullName>
    </submittedName>
</protein>
<evidence type="ECO:0000256" key="1">
    <source>
        <dbReference type="ARBA" id="ARBA00023125"/>
    </source>
</evidence>
<dbReference type="InterPro" id="IPR010998">
    <property type="entry name" value="Integrase_recombinase_N"/>
</dbReference>
<dbReference type="AlphaFoldDB" id="A0A7G9Z3N0"/>